<accession>A0ABQ0QFS1</accession>
<dbReference type="SUPFAM" id="SSF53756">
    <property type="entry name" value="UDP-Glycosyltransferase/glycogen phosphorylase"/>
    <property type="match status" value="1"/>
</dbReference>
<evidence type="ECO:0000259" key="1">
    <source>
        <dbReference type="Pfam" id="PF00534"/>
    </source>
</evidence>
<dbReference type="PANTHER" id="PTHR45947:SF3">
    <property type="entry name" value="SULFOQUINOVOSYL TRANSFERASE SQD2"/>
    <property type="match status" value="1"/>
</dbReference>
<proteinExistence type="predicted"/>
<evidence type="ECO:0000259" key="2">
    <source>
        <dbReference type="Pfam" id="PF13579"/>
    </source>
</evidence>
<dbReference type="PANTHER" id="PTHR45947">
    <property type="entry name" value="SULFOQUINOVOSYL TRANSFERASE SQD2"/>
    <property type="match status" value="1"/>
</dbReference>
<dbReference type="InterPro" id="IPR050194">
    <property type="entry name" value="Glycosyltransferase_grp1"/>
</dbReference>
<dbReference type="InterPro" id="IPR001296">
    <property type="entry name" value="Glyco_trans_1"/>
</dbReference>
<dbReference type="Gene3D" id="3.40.50.2000">
    <property type="entry name" value="Glycogen Phosphorylase B"/>
    <property type="match status" value="2"/>
</dbReference>
<dbReference type="Proteomes" id="UP001062443">
    <property type="component" value="Unassembled WGS sequence"/>
</dbReference>
<comment type="caution">
    <text evidence="3">The sequence shown here is derived from an EMBL/GenBank/DDBJ whole genome shotgun (WGS) entry which is preliminary data.</text>
</comment>
<feature type="domain" description="Glycosyltransferase subfamily 4-like N-terminal" evidence="2">
    <location>
        <begin position="25"/>
        <end position="172"/>
    </location>
</feature>
<feature type="domain" description="Glycosyl transferase family 1" evidence="1">
    <location>
        <begin position="187"/>
        <end position="354"/>
    </location>
</feature>
<dbReference type="EMBL" id="BAQB01000001">
    <property type="protein sequence ID" value="GBR43221.1"/>
    <property type="molecule type" value="Genomic_DNA"/>
</dbReference>
<dbReference type="Pfam" id="PF13579">
    <property type="entry name" value="Glyco_trans_4_4"/>
    <property type="match status" value="1"/>
</dbReference>
<dbReference type="InterPro" id="IPR028098">
    <property type="entry name" value="Glyco_trans_4-like_N"/>
</dbReference>
<protein>
    <submittedName>
        <fullName evidence="3">Glycosyltransferase</fullName>
    </submittedName>
</protein>
<gene>
    <name evidence="3" type="ORF">AA106556_0016</name>
</gene>
<organism evidence="3 4">
    <name type="scientific">Neokomagataea tanensis NBRC 106556</name>
    <dbReference type="NCBI Taxonomy" id="1223519"/>
    <lineage>
        <taxon>Bacteria</taxon>
        <taxon>Pseudomonadati</taxon>
        <taxon>Pseudomonadota</taxon>
        <taxon>Alphaproteobacteria</taxon>
        <taxon>Acetobacterales</taxon>
        <taxon>Acetobacteraceae</taxon>
        <taxon>Neokomagataea</taxon>
    </lineage>
</organism>
<reference evidence="3" key="1">
    <citation type="submission" date="2013-04" db="EMBL/GenBank/DDBJ databases">
        <title>The genome sequencing project of 58 acetic acid bacteria.</title>
        <authorList>
            <person name="Okamoto-Kainuma A."/>
            <person name="Ishikawa M."/>
            <person name="Umino S."/>
            <person name="Koizumi Y."/>
            <person name="Shiwa Y."/>
            <person name="Yoshikawa H."/>
            <person name="Matsutani M."/>
            <person name="Matsushita K."/>
        </authorList>
    </citation>
    <scope>NUCLEOTIDE SEQUENCE</scope>
    <source>
        <strain evidence="3">NBRC 106556</strain>
    </source>
</reference>
<keyword evidence="4" id="KW-1185">Reference proteome</keyword>
<evidence type="ECO:0000313" key="4">
    <source>
        <dbReference type="Proteomes" id="UP001062443"/>
    </source>
</evidence>
<sequence length="383" mass="42029">MSGRPLKILQITNVDFALKQFLFPLMQALRAAGHDVQGGCAEGPDLAPVRQDGFVVHSLPMARSFSPIAQGRALWVLIRLIRRERPDMVHGHMPISGILARIAAKICGVPIIAYTGHGFLFNQPGSCLRRWLSLVLEFIAGRITDLYMTVSVEEARDARRLHLNAHPLAIGNGRDPQRFRPDDAVRRRVRAALGVAEDVPVVIAVSRLVRHKGYPELLRAMEEVPGAELWVVGERLTTDHGGDLEGSFARAHQVLGKRLRMLGARDDVAELLAGADVFALPSHFEGLPMSVIEAMLCGLPVVATDVRGPREQVEQGRTGLLVPPGLAAPLARALQVLTQDREKAVAMGERGRQRAVSVYAQDRVLQRVVRLVGQEAQTMKPPR</sequence>
<name>A0ABQ0QFS1_9PROT</name>
<dbReference type="Pfam" id="PF00534">
    <property type="entry name" value="Glycos_transf_1"/>
    <property type="match status" value="1"/>
</dbReference>
<dbReference type="CDD" id="cd03808">
    <property type="entry name" value="GT4_CapM-like"/>
    <property type="match status" value="1"/>
</dbReference>
<evidence type="ECO:0000313" key="3">
    <source>
        <dbReference type="EMBL" id="GBR43221.1"/>
    </source>
</evidence>